<keyword evidence="1" id="KW-0808">Transferase</keyword>
<keyword evidence="1" id="KW-0723">Serine/threonine-protein kinase</keyword>
<dbReference type="Gene3D" id="3.30.565.10">
    <property type="entry name" value="Histidine kinase-like ATPase, C-terminal domain"/>
    <property type="match status" value="1"/>
</dbReference>
<feature type="compositionally biased region" description="Polar residues" evidence="2">
    <location>
        <begin position="170"/>
        <end position="181"/>
    </location>
</feature>
<evidence type="ECO:0000259" key="3">
    <source>
        <dbReference type="Pfam" id="PF13581"/>
    </source>
</evidence>
<dbReference type="InterPro" id="IPR003594">
    <property type="entry name" value="HATPase_dom"/>
</dbReference>
<dbReference type="PANTHER" id="PTHR35526">
    <property type="entry name" value="ANTI-SIGMA-F FACTOR RSBW-RELATED"/>
    <property type="match status" value="1"/>
</dbReference>
<dbReference type="EMBL" id="JBHUHP010000009">
    <property type="protein sequence ID" value="MFD2091779.1"/>
    <property type="molecule type" value="Genomic_DNA"/>
</dbReference>
<feature type="region of interest" description="Disordered" evidence="2">
    <location>
        <begin position="164"/>
        <end position="195"/>
    </location>
</feature>
<organism evidence="4 5">
    <name type="scientific">Blastococcus deserti</name>
    <dbReference type="NCBI Taxonomy" id="2259033"/>
    <lineage>
        <taxon>Bacteria</taxon>
        <taxon>Bacillati</taxon>
        <taxon>Actinomycetota</taxon>
        <taxon>Actinomycetes</taxon>
        <taxon>Geodermatophilales</taxon>
        <taxon>Geodermatophilaceae</taxon>
        <taxon>Blastococcus</taxon>
    </lineage>
</organism>
<protein>
    <submittedName>
        <fullName evidence="4">ATP-binding protein</fullName>
    </submittedName>
</protein>
<evidence type="ECO:0000313" key="5">
    <source>
        <dbReference type="Proteomes" id="UP001597402"/>
    </source>
</evidence>
<comment type="caution">
    <text evidence="4">The sequence shown here is derived from an EMBL/GenBank/DDBJ whole genome shotgun (WGS) entry which is preliminary data.</text>
</comment>
<keyword evidence="1" id="KW-0418">Kinase</keyword>
<dbReference type="RefSeq" id="WP_376875174.1">
    <property type="nucleotide sequence ID" value="NZ_JBHUHP010000009.1"/>
</dbReference>
<sequence>MRVALERAAGRSAAAATGAAPVGAPVPPPVRLPAAETPPAGPAADASAPHRPPAPRAPGSGRSDAVAEWRLPSTTGSIPALRRRLRAWLEQAGIDEDQGYDVLLAACEAATNAIEHAQDPTEPFVDVTADIADGHLRISVRDHGQWRERVASMDRGRGSTLMSAVGEVSATPSAEGTTVVISSRLEDPRPAARTR</sequence>
<feature type="compositionally biased region" description="Low complexity" evidence="2">
    <location>
        <begin position="32"/>
        <end position="49"/>
    </location>
</feature>
<proteinExistence type="predicted"/>
<keyword evidence="4" id="KW-0547">Nucleotide-binding</keyword>
<accession>A0ABW4XA85</accession>
<evidence type="ECO:0000256" key="2">
    <source>
        <dbReference type="SAM" id="MobiDB-lite"/>
    </source>
</evidence>
<keyword evidence="4" id="KW-0067">ATP-binding</keyword>
<feature type="compositionally biased region" description="Low complexity" evidence="2">
    <location>
        <begin position="10"/>
        <end position="23"/>
    </location>
</feature>
<feature type="compositionally biased region" description="Basic and acidic residues" evidence="2">
    <location>
        <begin position="184"/>
        <end position="195"/>
    </location>
</feature>
<feature type="domain" description="Histidine kinase/HSP90-like ATPase" evidence="3">
    <location>
        <begin position="72"/>
        <end position="180"/>
    </location>
</feature>
<dbReference type="Pfam" id="PF13581">
    <property type="entry name" value="HATPase_c_2"/>
    <property type="match status" value="1"/>
</dbReference>
<dbReference type="SUPFAM" id="SSF55874">
    <property type="entry name" value="ATPase domain of HSP90 chaperone/DNA topoisomerase II/histidine kinase"/>
    <property type="match status" value="1"/>
</dbReference>
<evidence type="ECO:0000256" key="1">
    <source>
        <dbReference type="ARBA" id="ARBA00022527"/>
    </source>
</evidence>
<dbReference type="CDD" id="cd16936">
    <property type="entry name" value="HATPase_RsbW-like"/>
    <property type="match status" value="1"/>
</dbReference>
<keyword evidence="5" id="KW-1185">Reference proteome</keyword>
<feature type="region of interest" description="Disordered" evidence="2">
    <location>
        <begin position="1"/>
        <end position="68"/>
    </location>
</feature>
<dbReference type="PANTHER" id="PTHR35526:SF3">
    <property type="entry name" value="ANTI-SIGMA-F FACTOR RSBW"/>
    <property type="match status" value="1"/>
</dbReference>
<reference evidence="5" key="1">
    <citation type="journal article" date="2019" name="Int. J. Syst. Evol. Microbiol.">
        <title>The Global Catalogue of Microorganisms (GCM) 10K type strain sequencing project: providing services to taxonomists for standard genome sequencing and annotation.</title>
        <authorList>
            <consortium name="The Broad Institute Genomics Platform"/>
            <consortium name="The Broad Institute Genome Sequencing Center for Infectious Disease"/>
            <person name="Wu L."/>
            <person name="Ma J."/>
        </authorList>
    </citation>
    <scope>NUCLEOTIDE SEQUENCE [LARGE SCALE GENOMIC DNA]</scope>
    <source>
        <strain evidence="5">JCM 3338</strain>
    </source>
</reference>
<dbReference type="Proteomes" id="UP001597402">
    <property type="component" value="Unassembled WGS sequence"/>
</dbReference>
<name>A0ABW4XA85_9ACTN</name>
<evidence type="ECO:0000313" key="4">
    <source>
        <dbReference type="EMBL" id="MFD2091779.1"/>
    </source>
</evidence>
<gene>
    <name evidence="4" type="ORF">ACFSHS_09355</name>
</gene>
<dbReference type="InterPro" id="IPR050267">
    <property type="entry name" value="Anti-sigma-factor_SerPK"/>
</dbReference>
<dbReference type="InterPro" id="IPR036890">
    <property type="entry name" value="HATPase_C_sf"/>
</dbReference>
<dbReference type="GO" id="GO:0005524">
    <property type="term" value="F:ATP binding"/>
    <property type="evidence" value="ECO:0007669"/>
    <property type="project" value="UniProtKB-KW"/>
</dbReference>